<proteinExistence type="predicted"/>
<feature type="transmembrane region" description="Helical" evidence="7">
    <location>
        <begin position="452"/>
        <end position="472"/>
    </location>
</feature>
<evidence type="ECO:0000256" key="2">
    <source>
        <dbReference type="ARBA" id="ARBA00022448"/>
    </source>
</evidence>
<feature type="transmembrane region" description="Helical" evidence="7">
    <location>
        <begin position="383"/>
        <end position="407"/>
    </location>
</feature>
<dbReference type="PROSITE" id="PS50850">
    <property type="entry name" value="MFS"/>
    <property type="match status" value="1"/>
</dbReference>
<feature type="compositionally biased region" description="Polar residues" evidence="6">
    <location>
        <begin position="14"/>
        <end position="24"/>
    </location>
</feature>
<keyword evidence="2" id="KW-0813">Transport</keyword>
<dbReference type="InterPro" id="IPR036259">
    <property type="entry name" value="MFS_trans_sf"/>
</dbReference>
<evidence type="ECO:0000256" key="1">
    <source>
        <dbReference type="ARBA" id="ARBA00004141"/>
    </source>
</evidence>
<feature type="transmembrane region" description="Helical" evidence="7">
    <location>
        <begin position="156"/>
        <end position="179"/>
    </location>
</feature>
<dbReference type="PANTHER" id="PTHR43791:SF19">
    <property type="entry name" value="TRANSPORTER, PUTATIVE (AFU_ORTHOLOGUE AFUA_1G01812)-RELATED"/>
    <property type="match status" value="1"/>
</dbReference>
<organism evidence="9">
    <name type="scientific">Bionectria ochroleuca</name>
    <name type="common">Gliocladium roseum</name>
    <dbReference type="NCBI Taxonomy" id="29856"/>
    <lineage>
        <taxon>Eukaryota</taxon>
        <taxon>Fungi</taxon>
        <taxon>Dikarya</taxon>
        <taxon>Ascomycota</taxon>
        <taxon>Pezizomycotina</taxon>
        <taxon>Sordariomycetes</taxon>
        <taxon>Hypocreomycetidae</taxon>
        <taxon>Hypocreales</taxon>
        <taxon>Bionectriaceae</taxon>
        <taxon>Clonostachys</taxon>
    </lineage>
</organism>
<feature type="transmembrane region" description="Helical" evidence="7">
    <location>
        <begin position="419"/>
        <end position="440"/>
    </location>
</feature>
<evidence type="ECO:0000256" key="6">
    <source>
        <dbReference type="SAM" id="MobiDB-lite"/>
    </source>
</evidence>
<dbReference type="AlphaFoldDB" id="A0A0B7KAN7"/>
<dbReference type="InterPro" id="IPR020846">
    <property type="entry name" value="MFS_dom"/>
</dbReference>
<keyword evidence="4 7" id="KW-1133">Transmembrane helix</keyword>
<feature type="transmembrane region" description="Helical" evidence="7">
    <location>
        <begin position="191"/>
        <end position="212"/>
    </location>
</feature>
<dbReference type="EMBL" id="CDPU01000043">
    <property type="protein sequence ID" value="CEO54568.1"/>
    <property type="molecule type" value="Genomic_DNA"/>
</dbReference>
<evidence type="ECO:0000259" key="8">
    <source>
        <dbReference type="PROSITE" id="PS50850"/>
    </source>
</evidence>
<sequence length="510" mass="56351">MQSDAKQKLDLELQSPSVMNGETTTDIERERAQALAALPDPDAGKSEEERAAIDRKLVRRIDFWLIPWLSVLYLLSFLDRTNIGNARLVGMELDLNMSGGDYNSALTIFFVSYAIFEPATNMLLKQLKPRFFFMSIIITWGAIVTLTGLVKNHSGILAARWFLGMAEAGLFPGVSYYLSCWYKSTEIGFRMAIFASSAALAGSFGGLLAAAIAKMDGVGGQPGWAWIFIIEGLITIAVGCLCWWMVFDWPDTAKFLSPDDRIRAQRRILANKQGKTADDFDKRYIWAALCDWKTYGYMLINAGTLVPIYAFSLFLPTILRGMGHQGTKAQLLSVPPYAGAALCTIAVGYVADRTRQRGLLNMGTVVVGMTGFVMLISSQDPQVQYAGTFLGAAGLYPVLPNTISWAINNTEGSLKRAIVVGMLTGFGNLNGVVSCNIYLLRESPRFWTGHGVVLGYQFFLLFGVSALMHFALKASNAHRRAGKLDTKWNNMTEEEKWIAGDKRPDFVYTV</sequence>
<evidence type="ECO:0000256" key="5">
    <source>
        <dbReference type="ARBA" id="ARBA00023136"/>
    </source>
</evidence>
<name>A0A0B7KAN7_BIOOC</name>
<feature type="transmembrane region" description="Helical" evidence="7">
    <location>
        <begin position="103"/>
        <end position="124"/>
    </location>
</feature>
<feature type="compositionally biased region" description="Basic and acidic residues" evidence="6">
    <location>
        <begin position="1"/>
        <end position="11"/>
    </location>
</feature>
<dbReference type="FunFam" id="1.20.1250.20:FF:000068">
    <property type="entry name" value="MFS general substrate transporter"/>
    <property type="match status" value="1"/>
</dbReference>
<protein>
    <recommendedName>
        <fullName evidence="8">Major facilitator superfamily (MFS) profile domain-containing protein</fullName>
    </recommendedName>
</protein>
<reference evidence="9" key="1">
    <citation type="submission" date="2015-01" db="EMBL/GenBank/DDBJ databases">
        <authorList>
            <person name="Durling Mikael"/>
        </authorList>
    </citation>
    <scope>NUCLEOTIDE SEQUENCE</scope>
</reference>
<evidence type="ECO:0000256" key="4">
    <source>
        <dbReference type="ARBA" id="ARBA00022989"/>
    </source>
</evidence>
<dbReference type="GO" id="GO:0016020">
    <property type="term" value="C:membrane"/>
    <property type="evidence" value="ECO:0007669"/>
    <property type="project" value="UniProtKB-SubCell"/>
</dbReference>
<evidence type="ECO:0000256" key="3">
    <source>
        <dbReference type="ARBA" id="ARBA00022692"/>
    </source>
</evidence>
<feature type="transmembrane region" description="Helical" evidence="7">
    <location>
        <begin position="358"/>
        <end position="377"/>
    </location>
</feature>
<feature type="transmembrane region" description="Helical" evidence="7">
    <location>
        <begin position="63"/>
        <end position="83"/>
    </location>
</feature>
<feature type="domain" description="Major facilitator superfamily (MFS) profile" evidence="8">
    <location>
        <begin position="65"/>
        <end position="510"/>
    </location>
</feature>
<feature type="transmembrane region" description="Helical" evidence="7">
    <location>
        <begin position="295"/>
        <end position="314"/>
    </location>
</feature>
<dbReference type="FunFam" id="1.20.1250.20:FF:000034">
    <property type="entry name" value="MFS general substrate transporter"/>
    <property type="match status" value="1"/>
</dbReference>
<feature type="region of interest" description="Disordered" evidence="6">
    <location>
        <begin position="1"/>
        <end position="26"/>
    </location>
</feature>
<accession>A0A0B7KAN7</accession>
<dbReference type="GO" id="GO:0022857">
    <property type="term" value="F:transmembrane transporter activity"/>
    <property type="evidence" value="ECO:0007669"/>
    <property type="project" value="InterPro"/>
</dbReference>
<evidence type="ECO:0000256" key="7">
    <source>
        <dbReference type="SAM" id="Phobius"/>
    </source>
</evidence>
<feature type="transmembrane region" description="Helical" evidence="7">
    <location>
        <begin position="334"/>
        <end position="351"/>
    </location>
</feature>
<dbReference type="Gene3D" id="1.20.1250.20">
    <property type="entry name" value="MFS general substrate transporter like domains"/>
    <property type="match status" value="2"/>
</dbReference>
<gene>
    <name evidence="9" type="ORF">BN869_000010626_1</name>
</gene>
<dbReference type="Pfam" id="PF07690">
    <property type="entry name" value="MFS_1"/>
    <property type="match status" value="1"/>
</dbReference>
<evidence type="ECO:0000313" key="9">
    <source>
        <dbReference type="EMBL" id="CEO54568.1"/>
    </source>
</evidence>
<dbReference type="SUPFAM" id="SSF103473">
    <property type="entry name" value="MFS general substrate transporter"/>
    <property type="match status" value="1"/>
</dbReference>
<keyword evidence="3 7" id="KW-0812">Transmembrane</keyword>
<dbReference type="InterPro" id="IPR011701">
    <property type="entry name" value="MFS"/>
</dbReference>
<feature type="transmembrane region" description="Helical" evidence="7">
    <location>
        <begin position="224"/>
        <end position="247"/>
    </location>
</feature>
<dbReference type="PANTHER" id="PTHR43791">
    <property type="entry name" value="PERMEASE-RELATED"/>
    <property type="match status" value="1"/>
</dbReference>
<feature type="transmembrane region" description="Helical" evidence="7">
    <location>
        <begin position="131"/>
        <end position="150"/>
    </location>
</feature>
<comment type="subcellular location">
    <subcellularLocation>
        <location evidence="1">Membrane</location>
        <topology evidence="1">Multi-pass membrane protein</topology>
    </subcellularLocation>
</comment>
<keyword evidence="5 7" id="KW-0472">Membrane</keyword>